<dbReference type="AlphaFoldDB" id="A0A6N2BBG9"/>
<dbReference type="Pfam" id="PF26168">
    <property type="entry name" value="Glyco_transf_N"/>
    <property type="match status" value="1"/>
</dbReference>
<dbReference type="SUPFAM" id="SSF53756">
    <property type="entry name" value="UDP-Glycosyltransferase/glycogen phosphorylase"/>
    <property type="match status" value="1"/>
</dbReference>
<feature type="domain" description="Glycosyltransferase N-terminal" evidence="2">
    <location>
        <begin position="4"/>
        <end position="135"/>
    </location>
</feature>
<comment type="similarity">
    <text evidence="1">Belongs to the UDP-glycosyltransferase family.</text>
</comment>
<dbReference type="PANTHER" id="PTHR48044:SF12">
    <property type="entry name" value="BETA-D-GLUCOSYL CROCETIN BETA-1,6-GLUCOSYLTRANSFERASE-LIKE"/>
    <property type="match status" value="1"/>
</dbReference>
<evidence type="ECO:0000256" key="1">
    <source>
        <dbReference type="ARBA" id="ARBA00009995"/>
    </source>
</evidence>
<comment type="caution">
    <text evidence="3">The sequence shown here is derived from an EMBL/GenBank/DDBJ whole genome shotgun (WGS) entry which is preliminary data.</text>
</comment>
<protein>
    <recommendedName>
        <fullName evidence="2">Glycosyltransferase N-terminal domain-containing protein</fullName>
    </recommendedName>
</protein>
<dbReference type="GO" id="GO:1901135">
    <property type="term" value="P:carbohydrate derivative metabolic process"/>
    <property type="evidence" value="ECO:0007669"/>
    <property type="project" value="UniProtKB-ARBA"/>
</dbReference>
<gene>
    <name evidence="3" type="ORF">EJD97_017114</name>
</gene>
<organism evidence="3">
    <name type="scientific">Solanum chilense</name>
    <name type="common">Tomato</name>
    <name type="synonym">Lycopersicon chilense</name>
    <dbReference type="NCBI Taxonomy" id="4083"/>
    <lineage>
        <taxon>Eukaryota</taxon>
        <taxon>Viridiplantae</taxon>
        <taxon>Streptophyta</taxon>
        <taxon>Embryophyta</taxon>
        <taxon>Tracheophyta</taxon>
        <taxon>Spermatophyta</taxon>
        <taxon>Magnoliopsida</taxon>
        <taxon>eudicotyledons</taxon>
        <taxon>Gunneridae</taxon>
        <taxon>Pentapetalae</taxon>
        <taxon>asterids</taxon>
        <taxon>lamiids</taxon>
        <taxon>Solanales</taxon>
        <taxon>Solanaceae</taxon>
        <taxon>Solanoideae</taxon>
        <taxon>Solaneae</taxon>
        <taxon>Solanum</taxon>
        <taxon>Solanum subgen. Lycopersicon</taxon>
    </lineage>
</organism>
<proteinExistence type="inferred from homology"/>
<reference evidence="3" key="1">
    <citation type="submission" date="2019-05" db="EMBL/GenBank/DDBJ databases">
        <title>The de novo reference genome and transcriptome assemblies of the wild tomato species Solanum chilense.</title>
        <authorList>
            <person name="Stam R."/>
            <person name="Nosenko T."/>
            <person name="Hoerger A.C."/>
            <person name="Stephan W."/>
            <person name="Seidel M.A."/>
            <person name="Kuhn J.M.M."/>
            <person name="Haberer G."/>
            <person name="Tellier A."/>
        </authorList>
    </citation>
    <scope>NUCLEOTIDE SEQUENCE</scope>
    <source>
        <tissue evidence="3">Mature leaves</tissue>
    </source>
</reference>
<dbReference type="EMBL" id="RXGB01004533">
    <property type="protein sequence ID" value="TMW89483.1"/>
    <property type="molecule type" value="Genomic_DNA"/>
</dbReference>
<dbReference type="Gene3D" id="3.40.50.2000">
    <property type="entry name" value="Glycogen Phosphorylase B"/>
    <property type="match status" value="1"/>
</dbReference>
<dbReference type="InterPro" id="IPR058980">
    <property type="entry name" value="Glyco_transf_N"/>
</dbReference>
<dbReference type="GO" id="GO:0008194">
    <property type="term" value="F:UDP-glycosyltransferase activity"/>
    <property type="evidence" value="ECO:0007669"/>
    <property type="project" value="UniProtKB-ARBA"/>
</dbReference>
<evidence type="ECO:0000313" key="3">
    <source>
        <dbReference type="EMBL" id="TMW89483.1"/>
    </source>
</evidence>
<name>A0A6N2BBG9_SOLCI</name>
<accession>A0A6N2BBG9</accession>
<dbReference type="PANTHER" id="PTHR48044">
    <property type="entry name" value="GLYCOSYLTRANSFERASE"/>
    <property type="match status" value="1"/>
</dbReference>
<sequence>MATLKVLMFPFLAYGHISPYLNVAKKLADRGFLIYFCSTPINLKSTIEKIPEKYADSIHLIELHLPELPGLPPHYHTTNGLPPNLNHVLQKALKMSKPNFAKILQNLKPDLVIYDILQRWAKHVANEQNIPAVKLLTSGAAVFSYFFNVLKKPGVEFPFPGIYLRKIEQVRLSEMMSKSNKEKELEDDDDDDDLLVDGNMEIMLMSTSRTIELVHQFKI</sequence>
<evidence type="ECO:0000259" key="2">
    <source>
        <dbReference type="Pfam" id="PF26168"/>
    </source>
</evidence>